<protein>
    <submittedName>
        <fullName evidence="1">Uncharacterized protein</fullName>
    </submittedName>
</protein>
<evidence type="ECO:0000313" key="1">
    <source>
        <dbReference type="EMBL" id="CAD9030854.1"/>
    </source>
</evidence>
<dbReference type="EMBL" id="HBGA01112866">
    <property type="protein sequence ID" value="CAD9030854.1"/>
    <property type="molecule type" value="Transcribed_RNA"/>
</dbReference>
<accession>A0A7S1NNT2</accession>
<organism evidence="1">
    <name type="scientific">Eutreptiella gymnastica</name>
    <dbReference type="NCBI Taxonomy" id="73025"/>
    <lineage>
        <taxon>Eukaryota</taxon>
        <taxon>Discoba</taxon>
        <taxon>Euglenozoa</taxon>
        <taxon>Euglenida</taxon>
        <taxon>Spirocuta</taxon>
        <taxon>Euglenophyceae</taxon>
        <taxon>Eutreptiales</taxon>
        <taxon>Eutreptiaceae</taxon>
        <taxon>Eutreptiella</taxon>
    </lineage>
</organism>
<reference evidence="1" key="1">
    <citation type="submission" date="2021-01" db="EMBL/GenBank/DDBJ databases">
        <authorList>
            <person name="Corre E."/>
            <person name="Pelletier E."/>
            <person name="Niang G."/>
            <person name="Scheremetjew M."/>
            <person name="Finn R."/>
            <person name="Kale V."/>
            <person name="Holt S."/>
            <person name="Cochrane G."/>
            <person name="Meng A."/>
            <person name="Brown T."/>
            <person name="Cohen L."/>
        </authorList>
    </citation>
    <scope>NUCLEOTIDE SEQUENCE</scope>
    <source>
        <strain evidence="1">NIES-381</strain>
    </source>
</reference>
<proteinExistence type="predicted"/>
<gene>
    <name evidence="1" type="ORF">EGYM00392_LOCUS41996</name>
</gene>
<name>A0A7S1NNT2_9EUGL</name>
<dbReference type="AlphaFoldDB" id="A0A7S1NNT2"/>
<sequence>MGLFKGYNGCMLVGIIFCASGSSTNNHSGDLQDVHAYVTNHAKRKLIPIETDSSCCGLLHHKWQGHHKCQLSAPHYLYVIFLFSPTQFIFQSHSEIIATFRFPTVLQPNKYKKQNANQPCPKSRGLRKTNQLGGGLGFKCLHTI</sequence>